<organism evidence="9 10">
    <name type="scientific">Thermincola ferriacetica</name>
    <dbReference type="NCBI Taxonomy" id="281456"/>
    <lineage>
        <taxon>Bacteria</taxon>
        <taxon>Bacillati</taxon>
        <taxon>Bacillota</taxon>
        <taxon>Clostridia</taxon>
        <taxon>Eubacteriales</taxon>
        <taxon>Thermincolaceae</taxon>
        <taxon>Thermincola</taxon>
    </lineage>
</organism>
<comment type="caution">
    <text evidence="9">The sequence shown here is derived from an EMBL/GenBank/DDBJ whole genome shotgun (WGS) entry which is preliminary data.</text>
</comment>
<dbReference type="FunFam" id="3.40.640.10:FF:000090">
    <property type="entry name" value="Pyridoxal phosphate-dependent aminotransferase"/>
    <property type="match status" value="1"/>
</dbReference>
<dbReference type="InterPro" id="IPR000653">
    <property type="entry name" value="DegT/StrS_aminotransferase"/>
</dbReference>
<dbReference type="PATRIC" id="fig|281456.6.peg.1327"/>
<feature type="active site" description="Proton acceptor" evidence="6">
    <location>
        <position position="183"/>
    </location>
</feature>
<dbReference type="InterPro" id="IPR015421">
    <property type="entry name" value="PyrdxlP-dep_Trfase_major"/>
</dbReference>
<dbReference type="PANTHER" id="PTHR30244">
    <property type="entry name" value="TRANSAMINASE"/>
    <property type="match status" value="1"/>
</dbReference>
<evidence type="ECO:0000256" key="6">
    <source>
        <dbReference type="PIRSR" id="PIRSR000390-1"/>
    </source>
</evidence>
<evidence type="ECO:0000256" key="5">
    <source>
        <dbReference type="ARBA" id="ARBA00037999"/>
    </source>
</evidence>
<keyword evidence="3" id="KW-0808">Transferase</keyword>
<evidence type="ECO:0000256" key="1">
    <source>
        <dbReference type="ARBA" id="ARBA00001933"/>
    </source>
</evidence>
<evidence type="ECO:0000313" key="9">
    <source>
        <dbReference type="EMBL" id="KNZ70112.1"/>
    </source>
</evidence>
<dbReference type="GO" id="GO:0008483">
    <property type="term" value="F:transaminase activity"/>
    <property type="evidence" value="ECO:0007669"/>
    <property type="project" value="UniProtKB-KW"/>
</dbReference>
<dbReference type="CDD" id="cd00616">
    <property type="entry name" value="AHBA_syn"/>
    <property type="match status" value="1"/>
</dbReference>
<dbReference type="Proteomes" id="UP000037175">
    <property type="component" value="Unassembled WGS sequence"/>
</dbReference>
<name>A0A0L6W3F2_9FIRM</name>
<gene>
    <name evidence="9" type="ORF">Tfer_1253</name>
</gene>
<evidence type="ECO:0000256" key="8">
    <source>
        <dbReference type="RuleBase" id="RU004508"/>
    </source>
</evidence>
<dbReference type="InterPro" id="IPR015422">
    <property type="entry name" value="PyrdxlP-dep_Trfase_small"/>
</dbReference>
<comment type="cofactor">
    <cofactor evidence="1">
        <name>pyridoxal 5'-phosphate</name>
        <dbReference type="ChEBI" id="CHEBI:597326"/>
    </cofactor>
</comment>
<evidence type="ECO:0000256" key="4">
    <source>
        <dbReference type="ARBA" id="ARBA00022898"/>
    </source>
</evidence>
<evidence type="ECO:0000313" key="10">
    <source>
        <dbReference type="Proteomes" id="UP000037175"/>
    </source>
</evidence>
<keyword evidence="2" id="KW-0032">Aminotransferase</keyword>
<reference evidence="10" key="1">
    <citation type="submission" date="2015-07" db="EMBL/GenBank/DDBJ databases">
        <title>Complete Genome of Thermincola ferriacetica strain Z-0001T.</title>
        <authorList>
            <person name="Lusk B."/>
            <person name="Badalamenti J.P."/>
            <person name="Parameswaran P."/>
            <person name="Bond D.R."/>
            <person name="Torres C.I."/>
        </authorList>
    </citation>
    <scope>NUCLEOTIDE SEQUENCE [LARGE SCALE GENOMIC DNA]</scope>
    <source>
        <strain evidence="10">Z-0001</strain>
    </source>
</reference>
<protein>
    <submittedName>
        <fullName evidence="9">Glutamine--scyllo-inositol transaminase</fullName>
    </submittedName>
</protein>
<keyword evidence="4 7" id="KW-0663">Pyridoxal phosphate</keyword>
<dbReference type="PIRSF" id="PIRSF000390">
    <property type="entry name" value="PLP_StrS"/>
    <property type="match status" value="1"/>
</dbReference>
<dbReference type="GO" id="GO:0000271">
    <property type="term" value="P:polysaccharide biosynthetic process"/>
    <property type="evidence" value="ECO:0007669"/>
    <property type="project" value="TreeGrafter"/>
</dbReference>
<dbReference type="GO" id="GO:0030170">
    <property type="term" value="F:pyridoxal phosphate binding"/>
    <property type="evidence" value="ECO:0007669"/>
    <property type="project" value="TreeGrafter"/>
</dbReference>
<dbReference type="AlphaFoldDB" id="A0A0L6W3F2"/>
<dbReference type="Pfam" id="PF01041">
    <property type="entry name" value="DegT_DnrJ_EryC1"/>
    <property type="match status" value="1"/>
</dbReference>
<comment type="similarity">
    <text evidence="5 8">Belongs to the DegT/DnrJ/EryC1 family.</text>
</comment>
<dbReference type="SUPFAM" id="SSF53383">
    <property type="entry name" value="PLP-dependent transferases"/>
    <property type="match status" value="1"/>
</dbReference>
<evidence type="ECO:0000256" key="2">
    <source>
        <dbReference type="ARBA" id="ARBA00022576"/>
    </source>
</evidence>
<evidence type="ECO:0000256" key="7">
    <source>
        <dbReference type="PIRSR" id="PIRSR000390-2"/>
    </source>
</evidence>
<feature type="modified residue" description="N6-(pyridoxal phosphate)lysine" evidence="7">
    <location>
        <position position="183"/>
    </location>
</feature>
<sequence length="364" mass="39886">MEKIYLDAPNLGPVEKEYLVKCLNSNYVSTVGPFVPDFEEEFARLLGAGAAVAVQSGTAALHMALHALGIGPGDEVIVPALTFIATVNPVLYVGARPVIVDVDPATWNIDPVGLEQAVTENTRAVIPVHLYGNPCQMDAIMEIARRYNLYVIEDATESLGALFNGHYTGTFGDFGCFSFNGNKLITTGGGGMLVTGDRERAQWVKFLVNQARDAAHGYYHPEMGFNYRMTNIEAALGLAQLSRFRELLARKKRYAVIYRETLGDIPGLQFQSECQGGESAHWLSCLRVSTVKAVKLAAALAEEGIPTRRVFMPVSDMPYLREYARPCPHARDIYEHGICLPSSTLNSDEVTKKAALTIRRVLLG</sequence>
<evidence type="ECO:0000256" key="3">
    <source>
        <dbReference type="ARBA" id="ARBA00022679"/>
    </source>
</evidence>
<keyword evidence="10" id="KW-1185">Reference proteome</keyword>
<dbReference type="EMBL" id="LGTE01000006">
    <property type="protein sequence ID" value="KNZ70112.1"/>
    <property type="molecule type" value="Genomic_DNA"/>
</dbReference>
<dbReference type="InterPro" id="IPR015424">
    <property type="entry name" value="PyrdxlP-dep_Trfase"/>
</dbReference>
<dbReference type="Gene3D" id="3.40.640.10">
    <property type="entry name" value="Type I PLP-dependent aspartate aminotransferase-like (Major domain)"/>
    <property type="match status" value="1"/>
</dbReference>
<dbReference type="RefSeq" id="WP_052217327.1">
    <property type="nucleotide sequence ID" value="NZ_LGTE01000006.1"/>
</dbReference>
<proteinExistence type="inferred from homology"/>
<dbReference type="Gene3D" id="3.90.1150.10">
    <property type="entry name" value="Aspartate Aminotransferase, domain 1"/>
    <property type="match status" value="1"/>
</dbReference>
<dbReference type="PANTHER" id="PTHR30244:SF34">
    <property type="entry name" value="DTDP-4-AMINO-4,6-DIDEOXYGALACTOSE TRANSAMINASE"/>
    <property type="match status" value="1"/>
</dbReference>
<accession>A0A0L6W3F2</accession>